<organism evidence="2 3">
    <name type="scientific">Chironomus riparius</name>
    <dbReference type="NCBI Taxonomy" id="315576"/>
    <lineage>
        <taxon>Eukaryota</taxon>
        <taxon>Metazoa</taxon>
        <taxon>Ecdysozoa</taxon>
        <taxon>Arthropoda</taxon>
        <taxon>Hexapoda</taxon>
        <taxon>Insecta</taxon>
        <taxon>Pterygota</taxon>
        <taxon>Neoptera</taxon>
        <taxon>Endopterygota</taxon>
        <taxon>Diptera</taxon>
        <taxon>Nematocera</taxon>
        <taxon>Chironomoidea</taxon>
        <taxon>Chironomidae</taxon>
        <taxon>Chironominae</taxon>
        <taxon>Chironomus</taxon>
    </lineage>
</organism>
<dbReference type="EMBL" id="OU895879">
    <property type="protein sequence ID" value="CAG9809754.1"/>
    <property type="molecule type" value="Genomic_DNA"/>
</dbReference>
<evidence type="ECO:0000313" key="2">
    <source>
        <dbReference type="EMBL" id="CAG9809754.1"/>
    </source>
</evidence>
<dbReference type="OrthoDB" id="10373682at2759"/>
<evidence type="ECO:0000313" key="3">
    <source>
        <dbReference type="Proteomes" id="UP001153620"/>
    </source>
</evidence>
<feature type="signal peptide" evidence="1">
    <location>
        <begin position="1"/>
        <end position="19"/>
    </location>
</feature>
<feature type="chain" id="PRO_5040220974" evidence="1">
    <location>
        <begin position="20"/>
        <end position="141"/>
    </location>
</feature>
<gene>
    <name evidence="2" type="ORF">CHIRRI_LOCUS12574</name>
</gene>
<protein>
    <submittedName>
        <fullName evidence="2">Uncharacterized protein</fullName>
    </submittedName>
</protein>
<evidence type="ECO:0000256" key="1">
    <source>
        <dbReference type="SAM" id="SignalP"/>
    </source>
</evidence>
<accession>A0A9N9WXQ7</accession>
<proteinExistence type="predicted"/>
<keyword evidence="3" id="KW-1185">Reference proteome</keyword>
<dbReference type="AlphaFoldDB" id="A0A9N9WXQ7"/>
<reference evidence="2" key="1">
    <citation type="submission" date="2022-01" db="EMBL/GenBank/DDBJ databases">
        <authorList>
            <person name="King R."/>
        </authorList>
    </citation>
    <scope>NUCLEOTIDE SEQUENCE</scope>
</reference>
<reference evidence="2" key="2">
    <citation type="submission" date="2022-10" db="EMBL/GenBank/DDBJ databases">
        <authorList>
            <consortium name="ENA_rothamsted_submissions"/>
            <consortium name="culmorum"/>
            <person name="King R."/>
        </authorList>
    </citation>
    <scope>NUCLEOTIDE SEQUENCE</scope>
</reference>
<name>A0A9N9WXQ7_9DIPT</name>
<dbReference type="Proteomes" id="UP001153620">
    <property type="component" value="Chromosome 3"/>
</dbReference>
<sequence>MKFLIIFVVSMAIAVKGWKQKYGNDFVTYSIGDRYEKGDFLIRNETVESKFSIYNWPRVHRLEFKIENHDDLLSFAQIDIIDTDEPHEVHISTQPTHYEVLIVSKCKLNGLVKVYHKAPENFHHLTKLFPSLFNAQRGRGY</sequence>
<keyword evidence="1" id="KW-0732">Signal</keyword>